<dbReference type="Pfam" id="PF13585">
    <property type="entry name" value="CHU_C"/>
    <property type="match status" value="1"/>
</dbReference>
<dbReference type="Proteomes" id="UP000289857">
    <property type="component" value="Unassembled WGS sequence"/>
</dbReference>
<dbReference type="RefSeq" id="WP_129461982.1">
    <property type="nucleotide sequence ID" value="NZ_SBKN01000006.1"/>
</dbReference>
<reference evidence="2" key="1">
    <citation type="submission" date="2019-01" db="EMBL/GenBank/DDBJ databases">
        <title>Cytophagaceae bacterium strain CAR-16.</title>
        <authorList>
            <person name="Chen W.-M."/>
        </authorList>
    </citation>
    <scope>NUCLEOTIDE SEQUENCE [LARGE SCALE GENOMIC DNA]</scope>
    <source>
        <strain evidence="2">WWJ-16</strain>
    </source>
</reference>
<evidence type="ECO:0000313" key="1">
    <source>
        <dbReference type="EMBL" id="RXR21993.1"/>
    </source>
</evidence>
<dbReference type="InterPro" id="IPR013783">
    <property type="entry name" value="Ig-like_fold"/>
</dbReference>
<name>A0A4Q1K8B5_9FLAO</name>
<proteinExistence type="predicted"/>
<comment type="caution">
    <text evidence="1">The sequence shown here is derived from an EMBL/GenBank/DDBJ whole genome shotgun (WGS) entry which is preliminary data.</text>
</comment>
<sequence length="1267" mass="137918">MPQRLHNYLVMVCFLLFWNKGNSQLTTFVFTVNTISETCSGNGSMEFVVSNTTAGATFSFAIYQLPNTTTPIAVTGQSNFTGLAAGSYLVVATQIFGNLSNTQQVFTTIGNQLNPLAYTLQINRNGCFNGDVTVNVTSGAPVTYELISGPLTIPPQTSNSFINLPPGVYNVRVVDNCGEGLVQSFTINFENPPNIKFLSFTTECELVTCDVISGQLHVETLTDLDFFRYPLTVETIVLDPNNGTTITTTTTVATGDDHDLFIPIQMPFYNNQAYQYSFVITDACGIVHQSVNYILNTKLTATFAQVFDGCSPSLSVNVCNFKPPYTLEFLQAPAGFNPVLFNSTHPGPFTDSSVVYASNTSNNIPLGDYTIRVTDACGRVDIKSLNVHYIVPSFTNTLNVVNCQTMADFNLDLGTNAPGGTVIVTVAPPAFTPTLPLDLSAFIVGGYLNASLPAGEYTFTGVNSCGVSFSFSFQISTIIPSVGAFPLNLNGCGSQGIGDVKITIEPSATLQTIQLVSAPPNYPNPLPFDYSSTIQLPDAIIAQIDDVPFGTYTFIITDNCGNSTTRIVTLSTAVYTGPSLHTELTGCGEGYVSVKLSTPNIQYVSCEIVVAPSTYTFPLPHNLNAGIASSGTIYLNDIPEGDYIIRTVDQCGILREENFHFIGYHYNEQCVIIPQCNSFSLVLQVTDNNPTPHHYWLQKWNPTLGQWTHPLTGVVYTTGTNPTSINSLALVFGLNPNIMSEGHFRVVSVFEYYNFGVISNKKCYQTVKEFDYTDELFIINAIGVNCLNANSVVKIFAQGIPPLEYSITSFNGTPFVFSNGTNNEFVGLQPGIYNFTVEDSCGNIVNRDYDITQLNPPSITAQNLCEGQAAQLSIDLLSFYTYKWWKTTDPSNILSTSHVLNLNPFTNATTPGTYVVELNTTVPNTCTAQQFTYVVNPIILPYAGNDTVVEFCDAVTTLDLATLLQGNYDAGGNWNQVVPGGNLTGANWDATGVTHGTYVFTYQVAGVCNTLDEAQLTLILKEPIPDLVGTDFIEVCSGTPVAFTMTAVPNANYLWTGPNGFSSVVQEPSFSTTSPLDSGIYQLVVTRNGCQKTTSVELVVHALPEFTLVQGCFGGQYKVELLPLNNSFDPTTANYNWTGPTGFSSTDNPIFLQQQPAGNYSVTVTDNNGCTANLPFEITSTMCDFPNIITPNNDGNNDTFDLTGFDVKLLEIYNRWGRKVYDKSNYLNEWQGQNQQGGTLPDGVYYYLITLRDGQSKNGWVMVNRGN</sequence>
<evidence type="ECO:0000313" key="2">
    <source>
        <dbReference type="Proteomes" id="UP000289857"/>
    </source>
</evidence>
<dbReference type="NCBIfam" id="TIGR04131">
    <property type="entry name" value="Bac_Flav_CTERM"/>
    <property type="match status" value="1"/>
</dbReference>
<gene>
    <name evidence="1" type="ORF">EQG61_10955</name>
</gene>
<dbReference type="EMBL" id="SBKN01000006">
    <property type="protein sequence ID" value="RXR21993.1"/>
    <property type="molecule type" value="Genomic_DNA"/>
</dbReference>
<keyword evidence="2" id="KW-1185">Reference proteome</keyword>
<accession>A0A4Q1K8B5</accession>
<protein>
    <submittedName>
        <fullName evidence="1">Gliding motility-associated C-terminal domain-containing protein</fullName>
    </submittedName>
</protein>
<dbReference type="OrthoDB" id="601690at2"/>
<dbReference type="AlphaFoldDB" id="A0A4Q1K8B5"/>
<dbReference type="Gene3D" id="2.60.40.10">
    <property type="entry name" value="Immunoglobulins"/>
    <property type="match status" value="2"/>
</dbReference>
<dbReference type="InterPro" id="IPR026341">
    <property type="entry name" value="T9SS_type_B"/>
</dbReference>
<organism evidence="1 2">
    <name type="scientific">Flavobacterium stagni</name>
    <dbReference type="NCBI Taxonomy" id="2506421"/>
    <lineage>
        <taxon>Bacteria</taxon>
        <taxon>Pseudomonadati</taxon>
        <taxon>Bacteroidota</taxon>
        <taxon>Flavobacteriia</taxon>
        <taxon>Flavobacteriales</taxon>
        <taxon>Flavobacteriaceae</taxon>
        <taxon>Flavobacterium</taxon>
    </lineage>
</organism>